<gene>
    <name evidence="1" type="ORF">BLNAU_19636</name>
</gene>
<comment type="caution">
    <text evidence="1">The sequence shown here is derived from an EMBL/GenBank/DDBJ whole genome shotgun (WGS) entry which is preliminary data.</text>
</comment>
<dbReference type="EMBL" id="JARBJD010000261">
    <property type="protein sequence ID" value="KAK2945419.1"/>
    <property type="molecule type" value="Genomic_DNA"/>
</dbReference>
<evidence type="ECO:0000313" key="1">
    <source>
        <dbReference type="EMBL" id="KAK2945419.1"/>
    </source>
</evidence>
<sequence length="137" mass="15892">MFNPFDVKQILFELLPTHDGSCTAFTESLIPLLTSSNEELSLVKDRTAWQNEDPSAQKRAQLILAKLCDEGLSDEIELHFQCDEYDYSEERMVFVGVRVIDQLGGIHHFMQKKRSELCFEMTSVSGWQKTFRRYHAV</sequence>
<proteinExistence type="predicted"/>
<reference evidence="1 2" key="1">
    <citation type="journal article" date="2022" name="bioRxiv">
        <title>Genomics of Preaxostyla Flagellates Illuminates Evolutionary Transitions and the Path Towards Mitochondrial Loss.</title>
        <authorList>
            <person name="Novak L.V.F."/>
            <person name="Treitli S.C."/>
            <person name="Pyrih J."/>
            <person name="Halakuc P."/>
            <person name="Pipaliya S.V."/>
            <person name="Vacek V."/>
            <person name="Brzon O."/>
            <person name="Soukal P."/>
            <person name="Eme L."/>
            <person name="Dacks J.B."/>
            <person name="Karnkowska A."/>
            <person name="Elias M."/>
            <person name="Hampl V."/>
        </authorList>
    </citation>
    <scope>NUCLEOTIDE SEQUENCE [LARGE SCALE GENOMIC DNA]</scope>
    <source>
        <strain evidence="1">NAU3</strain>
        <tissue evidence="1">Gut</tissue>
    </source>
</reference>
<keyword evidence="2" id="KW-1185">Reference proteome</keyword>
<evidence type="ECO:0000313" key="2">
    <source>
        <dbReference type="Proteomes" id="UP001281761"/>
    </source>
</evidence>
<organism evidence="1 2">
    <name type="scientific">Blattamonas nauphoetae</name>
    <dbReference type="NCBI Taxonomy" id="2049346"/>
    <lineage>
        <taxon>Eukaryota</taxon>
        <taxon>Metamonada</taxon>
        <taxon>Preaxostyla</taxon>
        <taxon>Oxymonadida</taxon>
        <taxon>Blattamonas</taxon>
    </lineage>
</organism>
<dbReference type="Proteomes" id="UP001281761">
    <property type="component" value="Unassembled WGS sequence"/>
</dbReference>
<accession>A0ABQ9X0W7</accession>
<name>A0ABQ9X0W7_9EUKA</name>
<protein>
    <submittedName>
        <fullName evidence="1">Uncharacterized protein</fullName>
    </submittedName>
</protein>